<gene>
    <name evidence="1" type="ORF">EB796_008638</name>
</gene>
<reference evidence="1" key="1">
    <citation type="submission" date="2020-06" db="EMBL/GenBank/DDBJ databases">
        <title>Draft genome of Bugula neritina, a colonial animal packing powerful symbionts and potential medicines.</title>
        <authorList>
            <person name="Rayko M."/>
        </authorList>
    </citation>
    <scope>NUCLEOTIDE SEQUENCE [LARGE SCALE GENOMIC DNA]</scope>
    <source>
        <strain evidence="1">Kwan_BN1</strain>
    </source>
</reference>
<proteinExistence type="predicted"/>
<name>A0A7J7K4B4_BUGNE</name>
<comment type="caution">
    <text evidence="1">The sequence shown here is derived from an EMBL/GenBank/DDBJ whole genome shotgun (WGS) entry which is preliminary data.</text>
</comment>
<evidence type="ECO:0000313" key="2">
    <source>
        <dbReference type="Proteomes" id="UP000593567"/>
    </source>
</evidence>
<organism evidence="1 2">
    <name type="scientific">Bugula neritina</name>
    <name type="common">Brown bryozoan</name>
    <name type="synonym">Sertularia neritina</name>
    <dbReference type="NCBI Taxonomy" id="10212"/>
    <lineage>
        <taxon>Eukaryota</taxon>
        <taxon>Metazoa</taxon>
        <taxon>Spiralia</taxon>
        <taxon>Lophotrochozoa</taxon>
        <taxon>Bryozoa</taxon>
        <taxon>Gymnolaemata</taxon>
        <taxon>Cheilostomatida</taxon>
        <taxon>Flustrina</taxon>
        <taxon>Buguloidea</taxon>
        <taxon>Bugulidae</taxon>
        <taxon>Bugula</taxon>
    </lineage>
</organism>
<dbReference type="Proteomes" id="UP000593567">
    <property type="component" value="Unassembled WGS sequence"/>
</dbReference>
<protein>
    <submittedName>
        <fullName evidence="1">Uncharacterized protein</fullName>
    </submittedName>
</protein>
<evidence type="ECO:0000313" key="1">
    <source>
        <dbReference type="EMBL" id="KAF6033057.1"/>
    </source>
</evidence>
<dbReference type="EMBL" id="VXIV02001458">
    <property type="protein sequence ID" value="KAF6033057.1"/>
    <property type="molecule type" value="Genomic_DNA"/>
</dbReference>
<sequence length="74" mass="8551">MFSSEADICKLLGCESYIAIALSIQAQEQENNNEKQKNQMAAICCTLQFSSAVISLQQWRQWHVQQRSSKWEIQ</sequence>
<accession>A0A7J7K4B4</accession>
<dbReference type="AlphaFoldDB" id="A0A7J7K4B4"/>
<keyword evidence="2" id="KW-1185">Reference proteome</keyword>